<dbReference type="OrthoDB" id="6618089at2759"/>
<accession>A0A8B8F7I8</accession>
<dbReference type="GeneID" id="112680741"/>
<dbReference type="RefSeq" id="XP_025406713.1">
    <property type="nucleotide sequence ID" value="XM_025550928.1"/>
</dbReference>
<dbReference type="SUPFAM" id="SSF53098">
    <property type="entry name" value="Ribonuclease H-like"/>
    <property type="match status" value="1"/>
</dbReference>
<evidence type="ECO:0000313" key="2">
    <source>
        <dbReference type="Proteomes" id="UP000694846"/>
    </source>
</evidence>
<dbReference type="Proteomes" id="UP000694846">
    <property type="component" value="Unplaced"/>
</dbReference>
<proteinExistence type="predicted"/>
<dbReference type="PROSITE" id="PS50994">
    <property type="entry name" value="INTEGRASE"/>
    <property type="match status" value="1"/>
</dbReference>
<dbReference type="InterPro" id="IPR001584">
    <property type="entry name" value="Integrase_cat-core"/>
</dbReference>
<feature type="non-terminal residue" evidence="3">
    <location>
        <position position="278"/>
    </location>
</feature>
<dbReference type="InterPro" id="IPR036397">
    <property type="entry name" value="RNaseH_sf"/>
</dbReference>
<sequence>MAFAKAVANATGAETIKFLMELITSYGVPKYFCSDRGTHFKNKEVEETCKLLGITQVFSSAYHPQTNEIPEIIKKEQEKQKLDYDKTHRTITFEPGQQVLVKFHFQEPNKTKKLAHKYRGPFKVVEKISDSARIYLCIRLTVYTIFLDGFEKFFSKLIFDNKPGRTFSSSNTVKFNDIIEALDGKQRKFPESRTRSISTATSFRAISRTSTGNMFQYTIICMFILRTCSPMEPLSITVSSGAFFNEIKEAITYDKSIPLIYTQKTITEESNFSNNLLE</sequence>
<feature type="domain" description="Integrase catalytic" evidence="1">
    <location>
        <begin position="1"/>
        <end position="129"/>
    </location>
</feature>
<dbReference type="AlphaFoldDB" id="A0A8B8F7I8"/>
<dbReference type="InterPro" id="IPR012337">
    <property type="entry name" value="RNaseH-like_sf"/>
</dbReference>
<protein>
    <submittedName>
        <fullName evidence="3">Uncharacterized protein LOC112680741</fullName>
    </submittedName>
</protein>
<dbReference type="PANTHER" id="PTHR37984">
    <property type="entry name" value="PROTEIN CBG26694"/>
    <property type="match status" value="1"/>
</dbReference>
<name>A0A8B8F7I8_9HEMI</name>
<dbReference type="Gene3D" id="3.30.420.10">
    <property type="entry name" value="Ribonuclease H-like superfamily/Ribonuclease H"/>
    <property type="match status" value="1"/>
</dbReference>
<keyword evidence="2" id="KW-1185">Reference proteome</keyword>
<dbReference type="PANTHER" id="PTHR37984:SF5">
    <property type="entry name" value="PROTEIN NYNRIN-LIKE"/>
    <property type="match status" value="1"/>
</dbReference>
<organism evidence="2 3">
    <name type="scientific">Sipha flava</name>
    <name type="common">yellow sugarcane aphid</name>
    <dbReference type="NCBI Taxonomy" id="143950"/>
    <lineage>
        <taxon>Eukaryota</taxon>
        <taxon>Metazoa</taxon>
        <taxon>Ecdysozoa</taxon>
        <taxon>Arthropoda</taxon>
        <taxon>Hexapoda</taxon>
        <taxon>Insecta</taxon>
        <taxon>Pterygota</taxon>
        <taxon>Neoptera</taxon>
        <taxon>Paraneoptera</taxon>
        <taxon>Hemiptera</taxon>
        <taxon>Sternorrhyncha</taxon>
        <taxon>Aphidomorpha</taxon>
        <taxon>Aphidoidea</taxon>
        <taxon>Aphididae</taxon>
        <taxon>Sipha</taxon>
    </lineage>
</organism>
<dbReference type="GO" id="GO:0003676">
    <property type="term" value="F:nucleic acid binding"/>
    <property type="evidence" value="ECO:0007669"/>
    <property type="project" value="InterPro"/>
</dbReference>
<evidence type="ECO:0000313" key="3">
    <source>
        <dbReference type="RefSeq" id="XP_025406713.1"/>
    </source>
</evidence>
<dbReference type="InterPro" id="IPR050951">
    <property type="entry name" value="Retrovirus_Pol_polyprotein"/>
</dbReference>
<evidence type="ECO:0000259" key="1">
    <source>
        <dbReference type="PROSITE" id="PS50994"/>
    </source>
</evidence>
<gene>
    <name evidence="3" type="primary">LOC112680741</name>
</gene>
<dbReference type="GO" id="GO:0015074">
    <property type="term" value="P:DNA integration"/>
    <property type="evidence" value="ECO:0007669"/>
    <property type="project" value="InterPro"/>
</dbReference>
<reference evidence="3" key="1">
    <citation type="submission" date="2025-08" db="UniProtKB">
        <authorList>
            <consortium name="RefSeq"/>
        </authorList>
    </citation>
    <scope>IDENTIFICATION</scope>
    <source>
        <tissue evidence="3">Whole body</tissue>
    </source>
</reference>